<dbReference type="RefSeq" id="WP_160754397.1">
    <property type="nucleotide sequence ID" value="NZ_WTYA01000016.1"/>
</dbReference>
<evidence type="ECO:0000256" key="1">
    <source>
        <dbReference type="SAM" id="Phobius"/>
    </source>
</evidence>
<keyword evidence="1" id="KW-0812">Transmembrane</keyword>
<reference evidence="2 3" key="1">
    <citation type="submission" date="2019-12" db="EMBL/GenBank/DDBJ databases">
        <title>Genomic-based taxomic classification of the family Erythrobacteraceae.</title>
        <authorList>
            <person name="Xu L."/>
        </authorList>
    </citation>
    <scope>NUCLEOTIDE SEQUENCE [LARGE SCALE GENOMIC DNA]</scope>
    <source>
        <strain evidence="2 3">KEMB 9005-328</strain>
    </source>
</reference>
<organism evidence="2 3">
    <name type="scientific">Qipengyuania algicida</name>
    <dbReference type="NCBI Taxonomy" id="1836209"/>
    <lineage>
        <taxon>Bacteria</taxon>
        <taxon>Pseudomonadati</taxon>
        <taxon>Pseudomonadota</taxon>
        <taxon>Alphaproteobacteria</taxon>
        <taxon>Sphingomonadales</taxon>
        <taxon>Erythrobacteraceae</taxon>
        <taxon>Qipengyuania</taxon>
    </lineage>
</organism>
<proteinExistence type="predicted"/>
<feature type="transmembrane region" description="Helical" evidence="1">
    <location>
        <begin position="18"/>
        <end position="35"/>
    </location>
</feature>
<feature type="transmembrane region" description="Helical" evidence="1">
    <location>
        <begin position="72"/>
        <end position="94"/>
    </location>
</feature>
<accession>A0A845ATB4</accession>
<dbReference type="EMBL" id="WTYA01000016">
    <property type="protein sequence ID" value="MXP30098.1"/>
    <property type="molecule type" value="Genomic_DNA"/>
</dbReference>
<dbReference type="Proteomes" id="UP000439780">
    <property type="component" value="Unassembled WGS sequence"/>
</dbReference>
<keyword evidence="3" id="KW-1185">Reference proteome</keyword>
<comment type="caution">
    <text evidence="2">The sequence shown here is derived from an EMBL/GenBank/DDBJ whole genome shotgun (WGS) entry which is preliminary data.</text>
</comment>
<keyword evidence="1" id="KW-1133">Transmembrane helix</keyword>
<evidence type="ECO:0000313" key="2">
    <source>
        <dbReference type="EMBL" id="MXP30098.1"/>
    </source>
</evidence>
<gene>
    <name evidence="2" type="ORF">GRI58_14915</name>
</gene>
<name>A0A845ATB4_9SPHN</name>
<protein>
    <submittedName>
        <fullName evidence="2">Uncharacterized protein</fullName>
    </submittedName>
</protein>
<sequence>MMQAGKTPRKRKSWRQKLVLIGGTIAYMVPLFWLWGKAHFPDSFGIVIDAHGRAGLLEEWWYSYLLLNRPNAIDLVTFAYMWLPVAGLIGWVIYKQLSTKPISFSIFADRPGGHGDPPQI</sequence>
<dbReference type="AlphaFoldDB" id="A0A845ATB4"/>
<evidence type="ECO:0000313" key="3">
    <source>
        <dbReference type="Proteomes" id="UP000439780"/>
    </source>
</evidence>
<keyword evidence="1" id="KW-0472">Membrane</keyword>